<organism evidence="9 10">
    <name type="scientific">Sneathiella litorea</name>
    <dbReference type="NCBI Taxonomy" id="2606216"/>
    <lineage>
        <taxon>Bacteria</taxon>
        <taxon>Pseudomonadati</taxon>
        <taxon>Pseudomonadota</taxon>
        <taxon>Alphaproteobacteria</taxon>
        <taxon>Sneathiellales</taxon>
        <taxon>Sneathiellaceae</taxon>
        <taxon>Sneathiella</taxon>
    </lineage>
</organism>
<keyword evidence="9" id="KW-0282">Flagellum</keyword>
<proteinExistence type="inferred from homology"/>
<evidence type="ECO:0000256" key="5">
    <source>
        <dbReference type="ARBA" id="ARBA00022764"/>
    </source>
</evidence>
<comment type="subunit">
    <text evidence="8">The basal body constitutes a major portion of the flagellar organelle and consists of four rings (L,P,S, and M) mounted on a central rod.</text>
</comment>
<dbReference type="PANTHER" id="PTHR30381">
    <property type="entry name" value="FLAGELLAR P-RING PERIPLASMIC PROTEIN FLGI"/>
    <property type="match status" value="1"/>
</dbReference>
<sequence length="386" mass="40627">MVLKLVQQIVAQSKAKSRHLTAIFVALSCFLWSFDAANAASRVKDIAEFEGIRDNILVGYGLVVGLNGTGDSLSNSPFTEQSLVAMLERLGVNTSGETLKTKNVAAVVVTATLPPFQRQGTTVDIVVSSLGDATNLMGGTLVVTPLMAADGEVYAVAQGTLTVAGFSAGGAAESITRGVPTTARIVNGAIVERELGFDLASLTSLRISLRNPDLTTSRRIAGAINTYIGKPIAEPTDPSTVVLNLAGSERENMVDLLADIEQLQVKPDQVARVVIDEQSGIIVIGSEVKVDTVAIAQGNLTVRITETPQVSQPAPFSETGETVVVPRTEVEVDDDNEKKLTILKEGVRLQDLVDGLNALGIGPRDMISILQAIKAAGALQADIELM</sequence>
<protein>
    <recommendedName>
        <fullName evidence="3 8">Flagellar P-ring protein</fullName>
    </recommendedName>
    <alternativeName>
        <fullName evidence="7 8">Basal body P-ring protein</fullName>
    </alternativeName>
</protein>
<evidence type="ECO:0000313" key="9">
    <source>
        <dbReference type="EMBL" id="MZR30809.1"/>
    </source>
</evidence>
<keyword evidence="6 8" id="KW-0975">Bacterial flagellum</keyword>
<dbReference type="PANTHER" id="PTHR30381:SF0">
    <property type="entry name" value="FLAGELLAR P-RING PROTEIN"/>
    <property type="match status" value="1"/>
</dbReference>
<comment type="subcellular location">
    <subcellularLocation>
        <location evidence="2 8">Bacterial flagellum basal body</location>
    </subcellularLocation>
</comment>
<evidence type="ECO:0000256" key="6">
    <source>
        <dbReference type="ARBA" id="ARBA00023143"/>
    </source>
</evidence>
<gene>
    <name evidence="8 9" type="primary">flgI</name>
    <name evidence="9" type="ORF">GQE98_09205</name>
</gene>
<evidence type="ECO:0000256" key="3">
    <source>
        <dbReference type="ARBA" id="ARBA00019515"/>
    </source>
</evidence>
<dbReference type="NCBIfam" id="NF003676">
    <property type="entry name" value="PRK05303.1"/>
    <property type="match status" value="1"/>
</dbReference>
<dbReference type="RefSeq" id="WP_161315359.1">
    <property type="nucleotide sequence ID" value="NZ_WTUW01000002.1"/>
</dbReference>
<dbReference type="GO" id="GO:0005198">
    <property type="term" value="F:structural molecule activity"/>
    <property type="evidence" value="ECO:0007669"/>
    <property type="project" value="InterPro"/>
</dbReference>
<comment type="caution">
    <text evidence="9">The sequence shown here is derived from an EMBL/GenBank/DDBJ whole genome shotgun (WGS) entry which is preliminary data.</text>
</comment>
<evidence type="ECO:0000256" key="1">
    <source>
        <dbReference type="ARBA" id="ARBA00002591"/>
    </source>
</evidence>
<dbReference type="Proteomes" id="UP000476030">
    <property type="component" value="Unassembled WGS sequence"/>
</dbReference>
<dbReference type="InterPro" id="IPR001782">
    <property type="entry name" value="Flag_FlgI"/>
</dbReference>
<evidence type="ECO:0000256" key="2">
    <source>
        <dbReference type="ARBA" id="ARBA00004117"/>
    </source>
</evidence>
<dbReference type="HAMAP" id="MF_00416">
    <property type="entry name" value="FlgI"/>
    <property type="match status" value="1"/>
</dbReference>
<dbReference type="GO" id="GO:0009428">
    <property type="term" value="C:bacterial-type flagellum basal body, distal rod, P ring"/>
    <property type="evidence" value="ECO:0007669"/>
    <property type="project" value="InterPro"/>
</dbReference>
<dbReference type="GO" id="GO:0071973">
    <property type="term" value="P:bacterial-type flagellum-dependent cell motility"/>
    <property type="evidence" value="ECO:0007669"/>
    <property type="project" value="InterPro"/>
</dbReference>
<keyword evidence="10" id="KW-1185">Reference proteome</keyword>
<evidence type="ECO:0000256" key="8">
    <source>
        <dbReference type="HAMAP-Rule" id="MF_00416"/>
    </source>
</evidence>
<name>A0A6L8W828_9PROT</name>
<evidence type="ECO:0000256" key="7">
    <source>
        <dbReference type="ARBA" id="ARBA00032344"/>
    </source>
</evidence>
<keyword evidence="5" id="KW-0574">Periplasm</keyword>
<evidence type="ECO:0000256" key="4">
    <source>
        <dbReference type="ARBA" id="ARBA00022729"/>
    </source>
</evidence>
<comment type="function">
    <text evidence="1 8">Assembles around the rod to form the L-ring and probably protects the motor/basal body from shearing forces during rotation.</text>
</comment>
<accession>A0A6L8W828</accession>
<keyword evidence="4" id="KW-0732">Signal</keyword>
<keyword evidence="9" id="KW-0966">Cell projection</keyword>
<dbReference type="AlphaFoldDB" id="A0A6L8W828"/>
<evidence type="ECO:0000313" key="10">
    <source>
        <dbReference type="Proteomes" id="UP000476030"/>
    </source>
</evidence>
<reference evidence="9 10" key="1">
    <citation type="submission" date="2019-12" db="EMBL/GenBank/DDBJ databases">
        <title>Snethiella sp. nov. sp. isolated from sea sand.</title>
        <authorList>
            <person name="Kim J."/>
            <person name="Jeong S.E."/>
            <person name="Jung H.S."/>
            <person name="Jeon C.O."/>
        </authorList>
    </citation>
    <scope>NUCLEOTIDE SEQUENCE [LARGE SCALE GENOMIC DNA]</scope>
    <source>
        <strain evidence="9 10">DP05</strain>
    </source>
</reference>
<comment type="similarity">
    <text evidence="8">Belongs to the FlgI family.</text>
</comment>
<dbReference type="GO" id="GO:0030288">
    <property type="term" value="C:outer membrane-bounded periplasmic space"/>
    <property type="evidence" value="ECO:0007669"/>
    <property type="project" value="InterPro"/>
</dbReference>
<dbReference type="EMBL" id="WTUW01000002">
    <property type="protein sequence ID" value="MZR30809.1"/>
    <property type="molecule type" value="Genomic_DNA"/>
</dbReference>
<dbReference type="PRINTS" id="PR01010">
    <property type="entry name" value="FLGPRINGFLGI"/>
</dbReference>
<dbReference type="Pfam" id="PF02119">
    <property type="entry name" value="FlgI"/>
    <property type="match status" value="1"/>
</dbReference>
<dbReference type="PROSITE" id="PS51257">
    <property type="entry name" value="PROKAR_LIPOPROTEIN"/>
    <property type="match status" value="1"/>
</dbReference>
<keyword evidence="9" id="KW-0969">Cilium</keyword>